<dbReference type="AlphaFoldDB" id="A0AAE3ZKM6"/>
<keyword evidence="2" id="KW-1185">Reference proteome</keyword>
<accession>A0AAE3ZKM6</accession>
<evidence type="ECO:0000313" key="2">
    <source>
        <dbReference type="Proteomes" id="UP001180845"/>
    </source>
</evidence>
<evidence type="ECO:0008006" key="3">
    <source>
        <dbReference type="Google" id="ProtNLM"/>
    </source>
</evidence>
<reference evidence="1" key="1">
    <citation type="submission" date="2023-07" db="EMBL/GenBank/DDBJ databases">
        <title>Sequencing the genomes of 1000 actinobacteria strains.</title>
        <authorList>
            <person name="Klenk H.-P."/>
        </authorList>
    </citation>
    <scope>NUCLEOTIDE SEQUENCE</scope>
    <source>
        <strain evidence="1">DSM 45977</strain>
    </source>
</reference>
<name>A0AAE3ZKM6_9ACTN</name>
<sequence>MARNLAISTINGREQVLEAFARHADAFPWHWSAQMVDEWLGDLRAVRNLKRSTLRNYQEAVQSFCAYIIDPAYGWSDECEQRFGTHPVQVVHEWNTAVHVTEAEEDAGKRALTRNELIDFLTMPTSR</sequence>
<gene>
    <name evidence="1" type="ORF">JOF55_004833</name>
</gene>
<protein>
    <recommendedName>
        <fullName evidence="3">Core-binding (CB) domain-containing protein</fullName>
    </recommendedName>
</protein>
<dbReference type="EMBL" id="JAVDXW010000002">
    <property type="protein sequence ID" value="MDR7304589.1"/>
    <property type="molecule type" value="Genomic_DNA"/>
</dbReference>
<proteinExistence type="predicted"/>
<comment type="caution">
    <text evidence="1">The sequence shown here is derived from an EMBL/GenBank/DDBJ whole genome shotgun (WGS) entry which is preliminary data.</text>
</comment>
<dbReference type="Proteomes" id="UP001180845">
    <property type="component" value="Unassembled WGS sequence"/>
</dbReference>
<evidence type="ECO:0000313" key="1">
    <source>
        <dbReference type="EMBL" id="MDR7304589.1"/>
    </source>
</evidence>
<organism evidence="1 2">
    <name type="scientific">Haloactinomyces albus</name>
    <dbReference type="NCBI Taxonomy" id="1352928"/>
    <lineage>
        <taxon>Bacteria</taxon>
        <taxon>Bacillati</taxon>
        <taxon>Actinomycetota</taxon>
        <taxon>Actinomycetes</taxon>
        <taxon>Actinopolysporales</taxon>
        <taxon>Actinopolysporaceae</taxon>
        <taxon>Haloactinomyces</taxon>
    </lineage>
</organism>